<dbReference type="PANTHER" id="PTHR12806">
    <property type="entry name" value="EAP30 SUBUNIT OF ELL COMPLEX"/>
    <property type="match status" value="1"/>
</dbReference>
<dbReference type="EMBL" id="RBNI01002212">
    <property type="protein sequence ID" value="RUP49557.1"/>
    <property type="molecule type" value="Genomic_DNA"/>
</dbReference>
<evidence type="ECO:0000313" key="3">
    <source>
        <dbReference type="Proteomes" id="UP000268093"/>
    </source>
</evidence>
<dbReference type="Proteomes" id="UP000268093">
    <property type="component" value="Unassembled WGS sequence"/>
</dbReference>
<proteinExistence type="inferred from homology"/>
<organism evidence="2 3">
    <name type="scientific">Jimgerdemannia flammicorona</name>
    <dbReference type="NCBI Taxonomy" id="994334"/>
    <lineage>
        <taxon>Eukaryota</taxon>
        <taxon>Fungi</taxon>
        <taxon>Fungi incertae sedis</taxon>
        <taxon>Mucoromycota</taxon>
        <taxon>Mucoromycotina</taxon>
        <taxon>Endogonomycetes</taxon>
        <taxon>Endogonales</taxon>
        <taxon>Endogonaceae</taxon>
        <taxon>Jimgerdemannia</taxon>
    </lineage>
</organism>
<dbReference type="Pfam" id="PF04157">
    <property type="entry name" value="EAP30"/>
    <property type="match status" value="1"/>
</dbReference>
<gene>
    <name evidence="2" type="ORF">BC936DRAFT_142255</name>
</gene>
<dbReference type="GO" id="GO:0043328">
    <property type="term" value="P:protein transport to vacuole involved in ubiquitin-dependent protein catabolic process via the multivesicular body sorting pathway"/>
    <property type="evidence" value="ECO:0007669"/>
    <property type="project" value="TreeGrafter"/>
</dbReference>
<dbReference type="SUPFAM" id="SSF46785">
    <property type="entry name" value="Winged helix' DNA-binding domain"/>
    <property type="match status" value="1"/>
</dbReference>
<dbReference type="Gene3D" id="1.10.10.10">
    <property type="entry name" value="Winged helix-like DNA-binding domain superfamily/Winged helix DNA-binding domain"/>
    <property type="match status" value="1"/>
</dbReference>
<accession>A0A433DFF2</accession>
<comment type="caution">
    <text evidence="2">The sequence shown here is derived from an EMBL/GenBank/DDBJ whole genome shotgun (WGS) entry which is preliminary data.</text>
</comment>
<dbReference type="PANTHER" id="PTHR12806:SF0">
    <property type="entry name" value="VACUOLAR-SORTING PROTEIN SNF8"/>
    <property type="match status" value="1"/>
</dbReference>
<reference evidence="2 3" key="1">
    <citation type="journal article" date="2018" name="New Phytol.">
        <title>Phylogenomics of Endogonaceae and evolution of mycorrhizas within Mucoromycota.</title>
        <authorList>
            <person name="Chang Y."/>
            <person name="Desiro A."/>
            <person name="Na H."/>
            <person name="Sandor L."/>
            <person name="Lipzen A."/>
            <person name="Clum A."/>
            <person name="Barry K."/>
            <person name="Grigoriev I.V."/>
            <person name="Martin F.M."/>
            <person name="Stajich J.E."/>
            <person name="Smith M.E."/>
            <person name="Bonito G."/>
            <person name="Spatafora J.W."/>
        </authorList>
    </citation>
    <scope>NUCLEOTIDE SEQUENCE [LARGE SCALE GENOMIC DNA]</scope>
    <source>
        <strain evidence="2 3">GMNB39</strain>
    </source>
</reference>
<dbReference type="InterPro" id="IPR040608">
    <property type="entry name" value="Snf8/Vps36"/>
</dbReference>
<dbReference type="AlphaFoldDB" id="A0A433DFF2"/>
<dbReference type="OrthoDB" id="283883at2759"/>
<dbReference type="GO" id="GO:0000814">
    <property type="term" value="C:ESCRT II complex"/>
    <property type="evidence" value="ECO:0007669"/>
    <property type="project" value="InterPro"/>
</dbReference>
<name>A0A433DFF2_9FUNG</name>
<comment type="similarity">
    <text evidence="1">Belongs to the SNF8 family.</text>
</comment>
<keyword evidence="3" id="KW-1185">Reference proteome</keyword>
<evidence type="ECO:0000256" key="1">
    <source>
        <dbReference type="ARBA" id="ARBA00009834"/>
    </source>
</evidence>
<sequence>MHFQRMCSNIGVDPLASNKGFWAELLGVGDFYYELGIQIIDACMATRARNGGLIEIGELMRRVERMRGKANSQVISEDDIVRSIKTLKPLGNGFDILQIGDRRMVRSVPKELNTDQSSVLVLAQVRFCFCLHRLHPTWTA</sequence>
<dbReference type="InterPro" id="IPR016689">
    <property type="entry name" value="ESCRT-2_cplx_Snf8"/>
</dbReference>
<dbReference type="Gene3D" id="6.10.140.180">
    <property type="match status" value="1"/>
</dbReference>
<dbReference type="InterPro" id="IPR036388">
    <property type="entry name" value="WH-like_DNA-bd_sf"/>
</dbReference>
<dbReference type="InterPro" id="IPR036390">
    <property type="entry name" value="WH_DNA-bd_sf"/>
</dbReference>
<protein>
    <submittedName>
        <fullName evidence="2">Putative vacuolar protein sorting-associated protein 22 2</fullName>
    </submittedName>
</protein>
<evidence type="ECO:0000313" key="2">
    <source>
        <dbReference type="EMBL" id="RUP49557.1"/>
    </source>
</evidence>
<dbReference type="FunFam" id="1.10.10.10:FF:000085">
    <property type="entry name" value="Vacuolar-sorting protein SNF8"/>
    <property type="match status" value="1"/>
</dbReference>